<dbReference type="InterPro" id="IPR011527">
    <property type="entry name" value="ABC1_TM_dom"/>
</dbReference>
<dbReference type="EMBL" id="WBJZ01000019">
    <property type="protein sequence ID" value="KAB1654327.1"/>
    <property type="molecule type" value="Genomic_DNA"/>
</dbReference>
<protein>
    <submittedName>
        <fullName evidence="12">ABC transporter ATP-binding protein</fullName>
    </submittedName>
</protein>
<feature type="transmembrane region" description="Helical" evidence="9">
    <location>
        <begin position="165"/>
        <end position="182"/>
    </location>
</feature>
<dbReference type="CDD" id="cd18543">
    <property type="entry name" value="ABC_6TM_Rv0194_D1_like"/>
    <property type="match status" value="1"/>
</dbReference>
<evidence type="ECO:0000256" key="9">
    <source>
        <dbReference type="SAM" id="Phobius"/>
    </source>
</evidence>
<keyword evidence="5" id="KW-0547">Nucleotide-binding</keyword>
<dbReference type="AlphaFoldDB" id="A0A7J5BR23"/>
<gene>
    <name evidence="12" type="ORF">F8O01_13945</name>
</gene>
<dbReference type="Pfam" id="PF00005">
    <property type="entry name" value="ABC_tran"/>
    <property type="match status" value="1"/>
</dbReference>
<dbReference type="InterPro" id="IPR027417">
    <property type="entry name" value="P-loop_NTPase"/>
</dbReference>
<dbReference type="GO" id="GO:0005524">
    <property type="term" value="F:ATP binding"/>
    <property type="evidence" value="ECO:0007669"/>
    <property type="project" value="UniProtKB-KW"/>
</dbReference>
<evidence type="ECO:0000256" key="8">
    <source>
        <dbReference type="ARBA" id="ARBA00023136"/>
    </source>
</evidence>
<keyword evidence="3" id="KW-1003">Cell membrane</keyword>
<reference evidence="12 13" key="1">
    <citation type="submission" date="2019-09" db="EMBL/GenBank/DDBJ databases">
        <title>Phylogeny of genus Pseudoclavibacter and closely related genus.</title>
        <authorList>
            <person name="Li Y."/>
        </authorList>
    </citation>
    <scope>NUCLEOTIDE SEQUENCE [LARGE SCALE GENOMIC DNA]</scope>
    <source>
        <strain evidence="12 13">DSM 23821</strain>
    </source>
</reference>
<evidence type="ECO:0000256" key="7">
    <source>
        <dbReference type="ARBA" id="ARBA00022989"/>
    </source>
</evidence>
<dbReference type="SUPFAM" id="SSF52540">
    <property type="entry name" value="P-loop containing nucleoside triphosphate hydrolases"/>
    <property type="match status" value="1"/>
</dbReference>
<dbReference type="InterPro" id="IPR036640">
    <property type="entry name" value="ABC1_TM_sf"/>
</dbReference>
<keyword evidence="8 9" id="KW-0472">Membrane</keyword>
<evidence type="ECO:0000256" key="3">
    <source>
        <dbReference type="ARBA" id="ARBA00022475"/>
    </source>
</evidence>
<comment type="subcellular location">
    <subcellularLocation>
        <location evidence="1">Cell membrane</location>
        <topology evidence="1">Multi-pass membrane protein</topology>
    </subcellularLocation>
</comment>
<dbReference type="PROSITE" id="PS00211">
    <property type="entry name" value="ABC_TRANSPORTER_1"/>
    <property type="match status" value="1"/>
</dbReference>
<dbReference type="InterPro" id="IPR003593">
    <property type="entry name" value="AAA+_ATPase"/>
</dbReference>
<keyword evidence="4 9" id="KW-0812">Transmembrane</keyword>
<dbReference type="GO" id="GO:0016887">
    <property type="term" value="F:ATP hydrolysis activity"/>
    <property type="evidence" value="ECO:0007669"/>
    <property type="project" value="InterPro"/>
</dbReference>
<feature type="transmembrane region" description="Helical" evidence="9">
    <location>
        <begin position="135"/>
        <end position="159"/>
    </location>
</feature>
<dbReference type="PANTHER" id="PTHR43394:SF1">
    <property type="entry name" value="ATP-BINDING CASSETTE SUB-FAMILY B MEMBER 10, MITOCHONDRIAL"/>
    <property type="match status" value="1"/>
</dbReference>
<evidence type="ECO:0000313" key="13">
    <source>
        <dbReference type="Proteomes" id="UP000467240"/>
    </source>
</evidence>
<keyword evidence="13" id="KW-1185">Reference proteome</keyword>
<dbReference type="Proteomes" id="UP000467240">
    <property type="component" value="Unassembled WGS sequence"/>
</dbReference>
<dbReference type="InterPro" id="IPR039421">
    <property type="entry name" value="Type_1_exporter"/>
</dbReference>
<evidence type="ECO:0000259" key="11">
    <source>
        <dbReference type="PROSITE" id="PS50929"/>
    </source>
</evidence>
<dbReference type="OrthoDB" id="9806127at2"/>
<keyword evidence="6 12" id="KW-0067">ATP-binding</keyword>
<dbReference type="Gene3D" id="1.20.1560.10">
    <property type="entry name" value="ABC transporter type 1, transmembrane domain"/>
    <property type="match status" value="1"/>
</dbReference>
<evidence type="ECO:0000256" key="1">
    <source>
        <dbReference type="ARBA" id="ARBA00004651"/>
    </source>
</evidence>
<evidence type="ECO:0000259" key="10">
    <source>
        <dbReference type="PROSITE" id="PS50893"/>
    </source>
</evidence>
<dbReference type="PROSITE" id="PS50929">
    <property type="entry name" value="ABC_TM1F"/>
    <property type="match status" value="1"/>
</dbReference>
<dbReference type="InterPro" id="IPR017871">
    <property type="entry name" value="ABC_transporter-like_CS"/>
</dbReference>
<name>A0A7J5BR23_9MICO</name>
<sequence length="594" mass="64228">MSAERSFTALARLWPFVRPVAWYLAGGLAASIVAAALGLVGPQIIRIIVDGPVTSGDRTQVVWGALVLLGVGVGEAALWFLRRVLVLTPMVGVERRLRDRLFGHLGDLPAAFHDEWESGQLLSRSSADLARLRRWLSFGFIMLVVNLLTIVGGASVLVWLDPLLGLTYLAFAVPSGVLTYRFQRRYRVLARRSQDQAGRLATSVEEAAKGVRVIRAFGRRPEFVDAFADGAQRLRTTELAKAREQANVRSWLIALPQLALTACLGIGVFRVAGGELTVGSLSAFLVTAAMLSWPIRWIGVLLADTLDAATSTTRLFEVLDARNTVTDPEHPLTVPDGPGELRFEGVGFTYPPRGREDDGTDADRSVLRGLDLVLRPGETVALVGATGSGKSLVTELAVRLHDPTAGRVVLDGVDVRDVRRNELRTHVAIAFEQPLLFSASVRENVLLGRPDASDAALTEALEVAQADFVFELPDGVDTRIGEEGHSLSGGQRQRLALARAIAARPRVLVLDDPLSAVDVRTEARATAALREALAGVTTLVVAHRSSTVALADRVAVLRDGRISAIGDHRELLADDPYYRGLLWQGEFLDEEATA</sequence>
<organism evidence="12 13">
    <name type="scientific">Pseudoclavibacter chungangensis</name>
    <dbReference type="NCBI Taxonomy" id="587635"/>
    <lineage>
        <taxon>Bacteria</taxon>
        <taxon>Bacillati</taxon>
        <taxon>Actinomycetota</taxon>
        <taxon>Actinomycetes</taxon>
        <taxon>Micrococcales</taxon>
        <taxon>Microbacteriaceae</taxon>
        <taxon>Pseudoclavibacter</taxon>
    </lineage>
</organism>
<accession>A0A7J5BR23</accession>
<evidence type="ECO:0000313" key="12">
    <source>
        <dbReference type="EMBL" id="KAB1654327.1"/>
    </source>
</evidence>
<feature type="transmembrane region" description="Helical" evidence="9">
    <location>
        <begin position="20"/>
        <end position="41"/>
    </location>
</feature>
<dbReference type="Gene3D" id="3.40.50.300">
    <property type="entry name" value="P-loop containing nucleotide triphosphate hydrolases"/>
    <property type="match status" value="1"/>
</dbReference>
<keyword evidence="2" id="KW-0813">Transport</keyword>
<comment type="caution">
    <text evidence="12">The sequence shown here is derived from an EMBL/GenBank/DDBJ whole genome shotgun (WGS) entry which is preliminary data.</text>
</comment>
<dbReference type="PANTHER" id="PTHR43394">
    <property type="entry name" value="ATP-DEPENDENT PERMEASE MDL1, MITOCHONDRIAL"/>
    <property type="match status" value="1"/>
</dbReference>
<dbReference type="PROSITE" id="PS50893">
    <property type="entry name" value="ABC_TRANSPORTER_2"/>
    <property type="match status" value="1"/>
</dbReference>
<feature type="domain" description="ABC transporter" evidence="10">
    <location>
        <begin position="341"/>
        <end position="584"/>
    </location>
</feature>
<dbReference type="Pfam" id="PF00664">
    <property type="entry name" value="ABC_membrane"/>
    <property type="match status" value="1"/>
</dbReference>
<dbReference type="SMART" id="SM00382">
    <property type="entry name" value="AAA"/>
    <property type="match status" value="1"/>
</dbReference>
<evidence type="ECO:0000256" key="2">
    <source>
        <dbReference type="ARBA" id="ARBA00022448"/>
    </source>
</evidence>
<feature type="transmembrane region" description="Helical" evidence="9">
    <location>
        <begin position="61"/>
        <end position="81"/>
    </location>
</feature>
<dbReference type="InterPro" id="IPR003439">
    <property type="entry name" value="ABC_transporter-like_ATP-bd"/>
</dbReference>
<evidence type="ECO:0000256" key="4">
    <source>
        <dbReference type="ARBA" id="ARBA00022692"/>
    </source>
</evidence>
<dbReference type="GO" id="GO:0005886">
    <property type="term" value="C:plasma membrane"/>
    <property type="evidence" value="ECO:0007669"/>
    <property type="project" value="UniProtKB-SubCell"/>
</dbReference>
<evidence type="ECO:0000256" key="6">
    <source>
        <dbReference type="ARBA" id="ARBA00022840"/>
    </source>
</evidence>
<feature type="domain" description="ABC transmembrane type-1" evidence="11">
    <location>
        <begin position="25"/>
        <end position="307"/>
    </location>
</feature>
<feature type="transmembrane region" description="Helical" evidence="9">
    <location>
        <begin position="251"/>
        <end position="272"/>
    </location>
</feature>
<evidence type="ECO:0000256" key="5">
    <source>
        <dbReference type="ARBA" id="ARBA00022741"/>
    </source>
</evidence>
<dbReference type="GO" id="GO:0015421">
    <property type="term" value="F:ABC-type oligopeptide transporter activity"/>
    <property type="evidence" value="ECO:0007669"/>
    <property type="project" value="TreeGrafter"/>
</dbReference>
<dbReference type="SUPFAM" id="SSF90123">
    <property type="entry name" value="ABC transporter transmembrane region"/>
    <property type="match status" value="1"/>
</dbReference>
<dbReference type="RefSeq" id="WP_158041564.1">
    <property type="nucleotide sequence ID" value="NZ_JACCFV010000001.1"/>
</dbReference>
<keyword evidence="7 9" id="KW-1133">Transmembrane helix</keyword>
<proteinExistence type="predicted"/>
<dbReference type="FunFam" id="3.40.50.300:FF:000854">
    <property type="entry name" value="Multidrug ABC transporter ATP-binding protein"/>
    <property type="match status" value="1"/>
</dbReference>